<dbReference type="PANTHER" id="PTHR13847">
    <property type="entry name" value="SARCOSINE DEHYDROGENASE-RELATED"/>
    <property type="match status" value="1"/>
</dbReference>
<dbReference type="RefSeq" id="WP_390293263.1">
    <property type="nucleotide sequence ID" value="NZ_JBHSFU010000003.1"/>
</dbReference>
<gene>
    <name evidence="7" type="ORF">ACFO3D_03745</name>
</gene>
<evidence type="ECO:0000256" key="1">
    <source>
        <dbReference type="ARBA" id="ARBA00022714"/>
    </source>
</evidence>
<name>A0ABV9DGB0_9BACI</name>
<proteinExistence type="predicted"/>
<dbReference type="PRINTS" id="PR00162">
    <property type="entry name" value="RIESKE"/>
</dbReference>
<dbReference type="Gene3D" id="2.102.10.10">
    <property type="entry name" value="Rieske [2Fe-2S] iron-sulphur domain"/>
    <property type="match status" value="1"/>
</dbReference>
<dbReference type="EMBL" id="JBHSFU010000003">
    <property type="protein sequence ID" value="MFC4557319.1"/>
    <property type="molecule type" value="Genomic_DNA"/>
</dbReference>
<evidence type="ECO:0000313" key="8">
    <source>
        <dbReference type="Proteomes" id="UP001595989"/>
    </source>
</evidence>
<keyword evidence="4" id="KW-0411">Iron-sulfur</keyword>
<dbReference type="SUPFAM" id="SSF51905">
    <property type="entry name" value="FAD/NAD(P)-binding domain"/>
    <property type="match status" value="1"/>
</dbReference>
<dbReference type="CDD" id="cd03477">
    <property type="entry name" value="Rieske_YhfW_C"/>
    <property type="match status" value="1"/>
</dbReference>
<dbReference type="InterPro" id="IPR017941">
    <property type="entry name" value="Rieske_2Fe-2S"/>
</dbReference>
<protein>
    <submittedName>
        <fullName evidence="7">FAD-dependent oxidoreductase</fullName>
    </submittedName>
</protein>
<dbReference type="InterPro" id="IPR036188">
    <property type="entry name" value="FAD/NAD-bd_sf"/>
</dbReference>
<organism evidence="7 8">
    <name type="scientific">Virgibacillus kekensis</name>
    <dbReference type="NCBI Taxonomy" id="202261"/>
    <lineage>
        <taxon>Bacteria</taxon>
        <taxon>Bacillati</taxon>
        <taxon>Bacillota</taxon>
        <taxon>Bacilli</taxon>
        <taxon>Bacillales</taxon>
        <taxon>Bacillaceae</taxon>
        <taxon>Virgibacillus</taxon>
    </lineage>
</organism>
<dbReference type="SUPFAM" id="SSF50022">
    <property type="entry name" value="ISP domain"/>
    <property type="match status" value="1"/>
</dbReference>
<feature type="domain" description="Rieske" evidence="6">
    <location>
        <begin position="423"/>
        <end position="508"/>
    </location>
</feature>
<evidence type="ECO:0000256" key="3">
    <source>
        <dbReference type="ARBA" id="ARBA00023004"/>
    </source>
</evidence>
<dbReference type="InterPro" id="IPR038010">
    <property type="entry name" value="YhfW_C"/>
</dbReference>
<keyword evidence="1" id="KW-0001">2Fe-2S</keyword>
<evidence type="ECO:0000256" key="2">
    <source>
        <dbReference type="ARBA" id="ARBA00022723"/>
    </source>
</evidence>
<dbReference type="Pfam" id="PF00355">
    <property type="entry name" value="Rieske"/>
    <property type="match status" value="1"/>
</dbReference>
<dbReference type="PANTHER" id="PTHR13847:SF274">
    <property type="entry name" value="RIESKE 2FE-2S IRON-SULFUR PROTEIN YHFW-RELATED"/>
    <property type="match status" value="1"/>
</dbReference>
<accession>A0ABV9DGB0</accession>
<reference evidence="8" key="1">
    <citation type="journal article" date="2019" name="Int. J. Syst. Evol. Microbiol.">
        <title>The Global Catalogue of Microorganisms (GCM) 10K type strain sequencing project: providing services to taxonomists for standard genome sequencing and annotation.</title>
        <authorList>
            <consortium name="The Broad Institute Genomics Platform"/>
            <consortium name="The Broad Institute Genome Sequencing Center for Infectious Disease"/>
            <person name="Wu L."/>
            <person name="Ma J."/>
        </authorList>
    </citation>
    <scope>NUCLEOTIDE SEQUENCE [LARGE SCALE GENOMIC DNA]</scope>
    <source>
        <strain evidence="8">CGMCC 4.7426</strain>
    </source>
</reference>
<dbReference type="PROSITE" id="PS51296">
    <property type="entry name" value="RIESKE"/>
    <property type="match status" value="1"/>
</dbReference>
<dbReference type="Pfam" id="PF01266">
    <property type="entry name" value="DAO"/>
    <property type="match status" value="1"/>
</dbReference>
<evidence type="ECO:0000313" key="7">
    <source>
        <dbReference type="EMBL" id="MFC4557319.1"/>
    </source>
</evidence>
<evidence type="ECO:0000256" key="5">
    <source>
        <dbReference type="ARBA" id="ARBA00023157"/>
    </source>
</evidence>
<dbReference type="InterPro" id="IPR005805">
    <property type="entry name" value="Rieske_Fe-S_prot_C"/>
</dbReference>
<keyword evidence="2" id="KW-0479">Metal-binding</keyword>
<dbReference type="InterPro" id="IPR036922">
    <property type="entry name" value="Rieske_2Fe-2S_sf"/>
</dbReference>
<evidence type="ECO:0000259" key="6">
    <source>
        <dbReference type="PROSITE" id="PS51296"/>
    </source>
</evidence>
<keyword evidence="5" id="KW-1015">Disulfide bond</keyword>
<sequence length="508" mass="57503">MVQDYSTPQFPESYWRDSVSFENFPKLEKSIKTDIAIVGGGITGITAAYLLAKSGKKVTLIDAGELSNGVTGHTTAKITAQHGVIYNELIEHFGEKKAALYFQSNQEAIQFIEQLIDDLDIKCDFEKQDAYIYTNNVKYIPQLETEKKAYDKLGIPGELTDSMPLNIPMKRALVMKDQAQFHPLKYLKVLLEEALKNGLEVYENTTATDIEHNKEPAILTREGHRISCNKVIQATHFPFHDFEGFYPARMYPERSYIIAVKAPEKFPDGMYINAESPTRSIRSAKMDGEELWLIGGENHKTGQGKPTIEHYEALQEYAEKQFGITDYLFRWSAQDLTTLDKVPYIGPATNDQRDVYVATGYHKWGMTTSTLAARIISDHILEQDNPYLDLYTPSRFQADPSIREFASINADVAKHMVKGKLEYTNHNVNDLEPDHATITRVKGKRTGVYKDKDGKLHALDTTCTHMGCEVNWNSGDRTWDCPCHGSRFSYTGEIVEGPAKRSLDKVDL</sequence>
<dbReference type="Proteomes" id="UP001595989">
    <property type="component" value="Unassembled WGS sequence"/>
</dbReference>
<keyword evidence="8" id="KW-1185">Reference proteome</keyword>
<comment type="caution">
    <text evidence="7">The sequence shown here is derived from an EMBL/GenBank/DDBJ whole genome shotgun (WGS) entry which is preliminary data.</text>
</comment>
<keyword evidence="3" id="KW-0408">Iron</keyword>
<evidence type="ECO:0000256" key="4">
    <source>
        <dbReference type="ARBA" id="ARBA00023014"/>
    </source>
</evidence>
<dbReference type="InterPro" id="IPR006076">
    <property type="entry name" value="FAD-dep_OxRdtase"/>
</dbReference>
<dbReference type="Gene3D" id="3.30.9.10">
    <property type="entry name" value="D-Amino Acid Oxidase, subunit A, domain 2"/>
    <property type="match status" value="1"/>
</dbReference>
<dbReference type="Gene3D" id="3.50.50.60">
    <property type="entry name" value="FAD/NAD(P)-binding domain"/>
    <property type="match status" value="1"/>
</dbReference>